<dbReference type="PANTHER" id="PTHR33116:SF86">
    <property type="entry name" value="REVERSE TRANSCRIPTASE DOMAIN-CONTAINING PROTEIN"/>
    <property type="match status" value="1"/>
</dbReference>
<organism evidence="1 2">
    <name type="scientific">Rhodamnia argentea</name>
    <dbReference type="NCBI Taxonomy" id="178133"/>
    <lineage>
        <taxon>Eukaryota</taxon>
        <taxon>Viridiplantae</taxon>
        <taxon>Streptophyta</taxon>
        <taxon>Embryophyta</taxon>
        <taxon>Tracheophyta</taxon>
        <taxon>Spermatophyta</taxon>
        <taxon>Magnoliopsida</taxon>
        <taxon>eudicotyledons</taxon>
        <taxon>Gunneridae</taxon>
        <taxon>Pentapetalae</taxon>
        <taxon>rosids</taxon>
        <taxon>malvids</taxon>
        <taxon>Myrtales</taxon>
        <taxon>Myrtaceae</taxon>
        <taxon>Myrtoideae</taxon>
        <taxon>Myrteae</taxon>
        <taxon>Australasian group</taxon>
        <taxon>Rhodamnia</taxon>
    </lineage>
</organism>
<protein>
    <submittedName>
        <fullName evidence="2">Uncharacterized mitochondrial protein AtMg00310-like</fullName>
    </submittedName>
</protein>
<reference evidence="2" key="1">
    <citation type="submission" date="2025-08" db="UniProtKB">
        <authorList>
            <consortium name="RefSeq"/>
        </authorList>
    </citation>
    <scope>IDENTIFICATION</scope>
    <source>
        <tissue evidence="2">Leaf</tissue>
    </source>
</reference>
<proteinExistence type="predicted"/>
<sequence>MKLEGWKETLISKAGKEILIKSVVQAIPQYAMSIFKIPTSICKSMERKIASFWWSNSESKTGQHWKRWDILKTRKDKGGLGFKDLMDFNKAMLGKQAWRIAQNRVHMWSRLLKGLYYPDKSFFHAKKGSRPSWGWQSILYGREAISGSVSWSIGNGETVNIREDPWLKRGIIGGPANVNDPSFVADLILKQNAMWDESTLRRVFDEELVKEISSIPLNLPLGKDKLIWTGKQSGDYTIKNGYNVIRDKVPPTFL</sequence>
<dbReference type="Proteomes" id="UP000827889">
    <property type="component" value="Chromosome 7"/>
</dbReference>
<name>A0ABM3HPN0_9MYRT</name>
<keyword evidence="1" id="KW-1185">Reference proteome</keyword>
<dbReference type="RefSeq" id="XP_048138552.1">
    <property type="nucleotide sequence ID" value="XM_048282595.1"/>
</dbReference>
<evidence type="ECO:0000313" key="2">
    <source>
        <dbReference type="RefSeq" id="XP_048138552.1"/>
    </source>
</evidence>
<dbReference type="PANTHER" id="PTHR33116">
    <property type="entry name" value="REVERSE TRANSCRIPTASE ZINC-BINDING DOMAIN-CONTAINING PROTEIN-RELATED-RELATED"/>
    <property type="match status" value="1"/>
</dbReference>
<evidence type="ECO:0000313" key="1">
    <source>
        <dbReference type="Proteomes" id="UP000827889"/>
    </source>
</evidence>
<accession>A0ABM3HPN0</accession>
<dbReference type="GeneID" id="125315966"/>
<gene>
    <name evidence="2" type="primary">LOC125315966</name>
</gene>